<feature type="region of interest" description="Disordered" evidence="1">
    <location>
        <begin position="577"/>
        <end position="771"/>
    </location>
</feature>
<feature type="compositionally biased region" description="Polar residues" evidence="1">
    <location>
        <begin position="842"/>
        <end position="852"/>
    </location>
</feature>
<feature type="compositionally biased region" description="Basic and acidic residues" evidence="1">
    <location>
        <begin position="920"/>
        <end position="938"/>
    </location>
</feature>
<feature type="compositionally biased region" description="Basic and acidic residues" evidence="1">
    <location>
        <begin position="1098"/>
        <end position="1114"/>
    </location>
</feature>
<feature type="compositionally biased region" description="Basic and acidic residues" evidence="1">
    <location>
        <begin position="854"/>
        <end position="874"/>
    </location>
</feature>
<feature type="compositionally biased region" description="Basic and acidic residues" evidence="1">
    <location>
        <begin position="422"/>
        <end position="431"/>
    </location>
</feature>
<feature type="compositionally biased region" description="Polar residues" evidence="1">
    <location>
        <begin position="216"/>
        <end position="228"/>
    </location>
</feature>
<feature type="compositionally biased region" description="Basic and acidic residues" evidence="1">
    <location>
        <begin position="606"/>
        <end position="623"/>
    </location>
</feature>
<dbReference type="EMBL" id="CAJGYM010000005">
    <property type="protein sequence ID" value="CAD6186844.1"/>
    <property type="molecule type" value="Genomic_DNA"/>
</dbReference>
<feature type="compositionally biased region" description="Polar residues" evidence="1">
    <location>
        <begin position="260"/>
        <end position="271"/>
    </location>
</feature>
<evidence type="ECO:0000256" key="1">
    <source>
        <dbReference type="SAM" id="MobiDB-lite"/>
    </source>
</evidence>
<feature type="compositionally biased region" description="Basic and acidic residues" evidence="1">
    <location>
        <begin position="369"/>
        <end position="382"/>
    </location>
</feature>
<feature type="compositionally biased region" description="Basic and acidic residues" evidence="1">
    <location>
        <begin position="275"/>
        <end position="285"/>
    </location>
</feature>
<reference evidence="2" key="1">
    <citation type="submission" date="2020-10" db="EMBL/GenBank/DDBJ databases">
        <authorList>
            <person name="Kikuchi T."/>
        </authorList>
    </citation>
    <scope>NUCLEOTIDE SEQUENCE</scope>
    <source>
        <strain evidence="2">NKZ352</strain>
    </source>
</reference>
<feature type="region of interest" description="Disordered" evidence="1">
    <location>
        <begin position="501"/>
        <end position="532"/>
    </location>
</feature>
<protein>
    <submittedName>
        <fullName evidence="2">Uncharacterized protein</fullName>
    </submittedName>
</protein>
<gene>
    <name evidence="2" type="ORF">CAUJ_LOCUS2763</name>
</gene>
<keyword evidence="3" id="KW-1185">Reference proteome</keyword>
<feature type="compositionally biased region" description="Basic and acidic residues" evidence="1">
    <location>
        <begin position="459"/>
        <end position="478"/>
    </location>
</feature>
<sequence length="1265" mass="140628">MDSPPSFAGDVGSNGQNVSDAIEVLLNRMKQTIEAEDAAANEIIERPFADSEEEKDGSSTLLSDGNGEVHKKAEEEPVIPTADFLFEPAGSSAITTPEGTDVKSTVKIAHKEEEESDEDRAEKLRIVSKLLQASDQSFDSLDNFVGQEVSHVMQEDDNPSEVIEIPVVFEESNETRQPGIGSEVSEKRDGNNIDEDITSVSERIPIRVMFGDGSNPGASPTESSQKFLETQEEKDLEGDLTSVSERVPIAVVFEEASNPEEISTESLNDTAQPREGNDSKEETSVSERVPIPVFFEEASKTEQAPVGSSLEVSGIKEEDILEEDSAPLSERVVIPVVFEETDFLEKKEAEKSSSQESAVHASEDDVSEMSERIHIPIVFEDHPENEDEDEEFARIEAQYENLAPREDDQNSSDDEVFEEADVDVHHSEDTKSLKSMFAEVGISAEVEPLEAEEDPENAVMKEENSSEKLENSTLPEESREKLFTLGSIDDSNQGVVEDGKLFQIDSFDDTPKEQGQSLENGEEETIENKTTLAAEEALKTPKVGSAEEQTFSFHEVPHVNDLDQKVDAYEFLAAENGVQDDTKFSVPSPTTEPESSSASSSGVVKDNTDESFEKLYVEPRKLSDALTQAIDKMEQSAESSTPLLKSAEAPETAEERKFNFQETSSKKDLELPELPNEASEETYEKIVVEPQQLKDVSTTEEQPVETPADILQLEAEEDSQSKPAPVHRVPSEDDDEGLDSIGDISERTVQRFNSSFDSAEPPRRDSFSSITSLATRQQFRTALDNLREGLFPLEEPEPKEEQKNKTPVMDSPASDLSPNAPPTGEHREFYEKLNHENAPPTEHTSAEGSLDSSGFEKVDHDTFAEYNDLHDDPMQKSTLFSGDDTKQPRGMPTTTLKPGDRVDELNYDDGFLLVDMAAEERKRSDARELPRTPAELDRVPPSQMASHGVSHDDVLEKDYSATRQLLDSPVEKEARKIVDDVVDNLHYNLEKAREAQDDVARDRLEPYHEHVVPTPDLHKQTVDDHFPSSQRAYEDLMDIRDDVVERADSLDIHGDVNQVHDEVDNLIHKMHQPVISETLIDEDSKPVEEDEDFAQADFRTRTPESEETTYDRRGPLTIPEQPLKEAEETKPQSPHHGFETVPRPPTPPKELSDEPVKPSVLDLGPAPVHSAHSGSNLKRHGKGEPWFDFKSVDSRTVLCCRTGWVHRIPIRIDQGDVTFIVKPFVATGIVRTLDPSVARTMSPRCNHNNKSVANFGAVLAGCQPE</sequence>
<feature type="compositionally biased region" description="Low complexity" evidence="1">
    <location>
        <begin position="585"/>
        <end position="604"/>
    </location>
</feature>
<feature type="region of interest" description="Disordered" evidence="1">
    <location>
        <begin position="253"/>
        <end position="290"/>
    </location>
</feature>
<evidence type="ECO:0000313" key="3">
    <source>
        <dbReference type="Proteomes" id="UP000835052"/>
    </source>
</evidence>
<feature type="compositionally biased region" description="Basic and acidic residues" evidence="1">
    <location>
        <begin position="653"/>
        <end position="670"/>
    </location>
</feature>
<feature type="region of interest" description="Disordered" evidence="1">
    <location>
        <begin position="920"/>
        <end position="950"/>
    </location>
</feature>
<dbReference type="OrthoDB" id="567788at2759"/>
<feature type="region of interest" description="Disordered" evidence="1">
    <location>
        <begin position="1077"/>
        <end position="1184"/>
    </location>
</feature>
<feature type="compositionally biased region" description="Basic and acidic residues" evidence="1">
    <location>
        <begin position="824"/>
        <end position="835"/>
    </location>
</feature>
<dbReference type="AlphaFoldDB" id="A0A8S1GUT6"/>
<feature type="compositionally biased region" description="Acidic residues" evidence="1">
    <location>
        <begin position="409"/>
        <end position="421"/>
    </location>
</feature>
<feature type="region of interest" description="Disordered" evidence="1">
    <location>
        <begin position="790"/>
        <end position="904"/>
    </location>
</feature>
<organism evidence="2 3">
    <name type="scientific">Caenorhabditis auriculariae</name>
    <dbReference type="NCBI Taxonomy" id="2777116"/>
    <lineage>
        <taxon>Eukaryota</taxon>
        <taxon>Metazoa</taxon>
        <taxon>Ecdysozoa</taxon>
        <taxon>Nematoda</taxon>
        <taxon>Chromadorea</taxon>
        <taxon>Rhabditida</taxon>
        <taxon>Rhabditina</taxon>
        <taxon>Rhabditomorpha</taxon>
        <taxon>Rhabditoidea</taxon>
        <taxon>Rhabditidae</taxon>
        <taxon>Peloderinae</taxon>
        <taxon>Caenorhabditis</taxon>
    </lineage>
</organism>
<dbReference type="Proteomes" id="UP000835052">
    <property type="component" value="Unassembled WGS sequence"/>
</dbReference>
<comment type="caution">
    <text evidence="2">The sequence shown here is derived from an EMBL/GenBank/DDBJ whole genome shotgun (WGS) entry which is preliminary data.</text>
</comment>
<proteinExistence type="predicted"/>
<feature type="region of interest" description="Disordered" evidence="1">
    <location>
        <begin position="445"/>
        <end position="478"/>
    </location>
</feature>
<evidence type="ECO:0000313" key="2">
    <source>
        <dbReference type="EMBL" id="CAD6186844.1"/>
    </source>
</evidence>
<accession>A0A8S1GUT6</accession>
<feature type="region of interest" description="Disordered" evidence="1">
    <location>
        <begin position="345"/>
        <end position="431"/>
    </location>
</feature>
<feature type="region of interest" description="Disordered" evidence="1">
    <location>
        <begin position="171"/>
        <end position="241"/>
    </location>
</feature>
<name>A0A8S1GUT6_9PELO</name>
<feature type="compositionally biased region" description="Acidic residues" evidence="1">
    <location>
        <begin position="447"/>
        <end position="456"/>
    </location>
</feature>
<feature type="region of interest" description="Disordered" evidence="1">
    <location>
        <begin position="44"/>
        <end position="76"/>
    </location>
</feature>